<dbReference type="AlphaFoldDB" id="A0A7S0PK89"/>
<dbReference type="Gene3D" id="3.80.10.10">
    <property type="entry name" value="Ribonuclease Inhibitor"/>
    <property type="match status" value="1"/>
</dbReference>
<feature type="domain" description="Disease resistance R13L4/SHOC-2-like LRR" evidence="4">
    <location>
        <begin position="60"/>
        <end position="219"/>
    </location>
</feature>
<evidence type="ECO:0000313" key="5">
    <source>
        <dbReference type="EMBL" id="CAD8576552.1"/>
    </source>
</evidence>
<dbReference type="InterPro" id="IPR050216">
    <property type="entry name" value="LRR_domain-containing"/>
</dbReference>
<dbReference type="PANTHER" id="PTHR48051:SF1">
    <property type="entry name" value="RAS SUPPRESSOR PROTEIN 1"/>
    <property type="match status" value="1"/>
</dbReference>
<name>A0A7S0PK89_9CHLO</name>
<dbReference type="InterPro" id="IPR055414">
    <property type="entry name" value="LRR_R13L4/SHOC2-like"/>
</dbReference>
<dbReference type="SUPFAM" id="SSF52058">
    <property type="entry name" value="L domain-like"/>
    <property type="match status" value="1"/>
</dbReference>
<dbReference type="Pfam" id="PF23598">
    <property type="entry name" value="LRR_14"/>
    <property type="match status" value="1"/>
</dbReference>
<keyword evidence="3" id="KW-0677">Repeat</keyword>
<dbReference type="InterPro" id="IPR032675">
    <property type="entry name" value="LRR_dom_sf"/>
</dbReference>
<keyword evidence="2" id="KW-0433">Leucine-rich repeat</keyword>
<evidence type="ECO:0000256" key="2">
    <source>
        <dbReference type="ARBA" id="ARBA00022614"/>
    </source>
</evidence>
<sequence length="267" mass="29551">MWRSRNRANSEDKRAKSASATGIVTERDAALRELPRYVYELGARARVLDAGANGIERIDDAIGTLSMLKTVRLDANALTALPRTFTNLVTIRTLVLRGNALKELPNDIGNLIALEELDVSDNALTSVPKSLGACLKLRRFNASANAMSTVEDFECLGTCVDLEEIVLSKNKDMEGCLPVSWGCLVKLKEIDVDGTNVEGVSKEIFIACDALQTLSMRQCPRIDKATLKATEGFDVYEAKRQNKHDKQLLSRVLMDESRLDERLPPNR</sequence>
<dbReference type="PANTHER" id="PTHR48051">
    <property type="match status" value="1"/>
</dbReference>
<dbReference type="GO" id="GO:0005930">
    <property type="term" value="C:axoneme"/>
    <property type="evidence" value="ECO:0007669"/>
    <property type="project" value="UniProtKB-SubCell"/>
</dbReference>
<reference evidence="5" key="1">
    <citation type="submission" date="2021-01" db="EMBL/GenBank/DDBJ databases">
        <authorList>
            <person name="Corre E."/>
            <person name="Pelletier E."/>
            <person name="Niang G."/>
            <person name="Scheremetjew M."/>
            <person name="Finn R."/>
            <person name="Kale V."/>
            <person name="Holt S."/>
            <person name="Cochrane G."/>
            <person name="Meng A."/>
            <person name="Brown T."/>
            <person name="Cohen L."/>
        </authorList>
    </citation>
    <scope>NUCLEOTIDE SEQUENCE</scope>
    <source>
        <strain evidence="5">Clade-D-RCC2572</strain>
    </source>
</reference>
<protein>
    <recommendedName>
        <fullName evidence="4">Disease resistance R13L4/SHOC-2-like LRR domain-containing protein</fullName>
    </recommendedName>
</protein>
<dbReference type="EMBL" id="HBEW01000858">
    <property type="protein sequence ID" value="CAD8576552.1"/>
    <property type="molecule type" value="Transcribed_RNA"/>
</dbReference>
<dbReference type="InterPro" id="IPR003591">
    <property type="entry name" value="Leu-rich_rpt_typical-subtyp"/>
</dbReference>
<comment type="subcellular location">
    <subcellularLocation>
        <location evidence="1">Cytoplasm</location>
        <location evidence="1">Cytoskeleton</location>
        <location evidence="1">Cilium axoneme</location>
    </subcellularLocation>
</comment>
<evidence type="ECO:0000256" key="3">
    <source>
        <dbReference type="ARBA" id="ARBA00022737"/>
    </source>
</evidence>
<proteinExistence type="predicted"/>
<evidence type="ECO:0000256" key="1">
    <source>
        <dbReference type="ARBA" id="ARBA00004430"/>
    </source>
</evidence>
<organism evidence="5">
    <name type="scientific">Ostreococcus mediterraneus</name>
    <dbReference type="NCBI Taxonomy" id="1486918"/>
    <lineage>
        <taxon>Eukaryota</taxon>
        <taxon>Viridiplantae</taxon>
        <taxon>Chlorophyta</taxon>
        <taxon>Mamiellophyceae</taxon>
        <taxon>Mamiellales</taxon>
        <taxon>Bathycoccaceae</taxon>
        <taxon>Ostreococcus</taxon>
    </lineage>
</organism>
<gene>
    <name evidence="5" type="ORF">OMED0929_LOCUS735</name>
</gene>
<evidence type="ECO:0000259" key="4">
    <source>
        <dbReference type="Pfam" id="PF23598"/>
    </source>
</evidence>
<accession>A0A7S0PK89</accession>
<dbReference type="SMART" id="SM00369">
    <property type="entry name" value="LRR_TYP"/>
    <property type="match status" value="4"/>
</dbReference>